<proteinExistence type="predicted"/>
<dbReference type="STRING" id="1126212.K2RWE8"/>
<gene>
    <name evidence="3" type="ORF">MPH_08363</name>
</gene>
<dbReference type="SUPFAM" id="SSF51197">
    <property type="entry name" value="Clavaminate synthase-like"/>
    <property type="match status" value="1"/>
</dbReference>
<dbReference type="InterPro" id="IPR027443">
    <property type="entry name" value="IPNS-like_sf"/>
</dbReference>
<evidence type="ECO:0000313" key="3">
    <source>
        <dbReference type="EMBL" id="EKG14514.1"/>
    </source>
</evidence>
<sequence length="284" mass="32176">MSATETLNITFAPLETIDLARLERRDATEVDKLLRAASKAGAFFLDFRNVPNEAAKHLPEDVPKLIDISDEYFAQPLAEKMKDFREGQLPDRDRGYVPSRPAQLRFLWIQSPDQHAVKASRRRATARRRSRLSTNPPSNGLPTGSTTRTRTRAPLPSSSTTRLGWMCSTRRRRRGLTQPSRRRTALLLIWRMPCRVCPEAGCTRRFTGSVSRRMGSRSGTISHTSCGRSTESRRHCWLERTCLTGPEECVIVRMNQVVGVKWLHGTSITETLCSYLPLEEAILP</sequence>
<comment type="caution">
    <text evidence="3">The sequence shown here is derived from an EMBL/GenBank/DDBJ whole genome shotgun (WGS) entry which is preliminary data.</text>
</comment>
<dbReference type="HOGENOM" id="CLU_980294_0_0_1"/>
<accession>K2RWE8</accession>
<dbReference type="Gene3D" id="2.60.120.330">
    <property type="entry name" value="B-lactam Antibiotic, Isopenicillin N Synthase, Chain"/>
    <property type="match status" value="1"/>
</dbReference>
<dbReference type="AlphaFoldDB" id="K2RWE8"/>
<dbReference type="InParanoid" id="K2RWE8"/>
<feature type="compositionally biased region" description="Basic residues" evidence="1">
    <location>
        <begin position="118"/>
        <end position="131"/>
    </location>
</feature>
<name>K2RWE8_MACPH</name>
<evidence type="ECO:0000259" key="2">
    <source>
        <dbReference type="Pfam" id="PF14226"/>
    </source>
</evidence>
<feature type="region of interest" description="Disordered" evidence="1">
    <location>
        <begin position="117"/>
        <end position="162"/>
    </location>
</feature>
<evidence type="ECO:0000256" key="1">
    <source>
        <dbReference type="SAM" id="MobiDB-lite"/>
    </source>
</evidence>
<feature type="compositionally biased region" description="Polar residues" evidence="1">
    <location>
        <begin position="135"/>
        <end position="148"/>
    </location>
</feature>
<reference evidence="3 4" key="1">
    <citation type="journal article" date="2012" name="BMC Genomics">
        <title>Tools to kill: Genome of one of the most destructive plant pathogenic fungi Macrophomina phaseolina.</title>
        <authorList>
            <person name="Islam M.S."/>
            <person name="Haque M.S."/>
            <person name="Islam M.M."/>
            <person name="Emdad E.M."/>
            <person name="Halim A."/>
            <person name="Hossen Q.M.M."/>
            <person name="Hossain M.Z."/>
            <person name="Ahmed B."/>
            <person name="Rahim S."/>
            <person name="Rahman M.S."/>
            <person name="Alam M.M."/>
            <person name="Hou S."/>
            <person name="Wan X."/>
            <person name="Saito J.A."/>
            <person name="Alam M."/>
        </authorList>
    </citation>
    <scope>NUCLEOTIDE SEQUENCE [LARGE SCALE GENOMIC DNA]</scope>
    <source>
        <strain evidence="3 4">MS6</strain>
    </source>
</reference>
<dbReference type="Proteomes" id="UP000007129">
    <property type="component" value="Unassembled WGS sequence"/>
</dbReference>
<dbReference type="Pfam" id="PF14226">
    <property type="entry name" value="DIOX_N"/>
    <property type="match status" value="1"/>
</dbReference>
<organism evidence="3 4">
    <name type="scientific">Macrophomina phaseolina (strain MS6)</name>
    <name type="common">Charcoal rot fungus</name>
    <dbReference type="NCBI Taxonomy" id="1126212"/>
    <lineage>
        <taxon>Eukaryota</taxon>
        <taxon>Fungi</taxon>
        <taxon>Dikarya</taxon>
        <taxon>Ascomycota</taxon>
        <taxon>Pezizomycotina</taxon>
        <taxon>Dothideomycetes</taxon>
        <taxon>Dothideomycetes incertae sedis</taxon>
        <taxon>Botryosphaeriales</taxon>
        <taxon>Botryosphaeriaceae</taxon>
        <taxon>Macrophomina</taxon>
    </lineage>
</organism>
<dbReference type="VEuPathDB" id="FungiDB:MPH_08363"/>
<evidence type="ECO:0000313" key="4">
    <source>
        <dbReference type="Proteomes" id="UP000007129"/>
    </source>
</evidence>
<protein>
    <recommendedName>
        <fullName evidence="2">Non-haem dioxygenase N-terminal domain-containing protein</fullName>
    </recommendedName>
</protein>
<feature type="domain" description="Non-haem dioxygenase N-terminal" evidence="2">
    <location>
        <begin position="15"/>
        <end position="99"/>
    </location>
</feature>
<dbReference type="EMBL" id="AHHD01000347">
    <property type="protein sequence ID" value="EKG14514.1"/>
    <property type="molecule type" value="Genomic_DNA"/>
</dbReference>
<dbReference type="InterPro" id="IPR026992">
    <property type="entry name" value="DIOX_N"/>
</dbReference>
<dbReference type="OrthoDB" id="288590at2759"/>